<gene>
    <name evidence="8" type="ORF">C7391_0864</name>
</gene>
<organism evidence="8 9">
    <name type="scientific">Methanimicrococcus blatticola</name>
    <dbReference type="NCBI Taxonomy" id="91560"/>
    <lineage>
        <taxon>Archaea</taxon>
        <taxon>Methanobacteriati</taxon>
        <taxon>Methanobacteriota</taxon>
        <taxon>Stenosarchaea group</taxon>
        <taxon>Methanomicrobia</taxon>
        <taxon>Methanosarcinales</taxon>
        <taxon>Methanosarcinaceae</taxon>
        <taxon>Methanimicrococcus</taxon>
    </lineage>
</organism>
<feature type="transmembrane region" description="Helical" evidence="6">
    <location>
        <begin position="209"/>
        <end position="230"/>
    </location>
</feature>
<dbReference type="InterPro" id="IPR037185">
    <property type="entry name" value="EmrE-like"/>
</dbReference>
<accession>A0A484F5B2</accession>
<evidence type="ECO:0000313" key="8">
    <source>
        <dbReference type="EMBL" id="TDQ69530.1"/>
    </source>
</evidence>
<evidence type="ECO:0000313" key="9">
    <source>
        <dbReference type="Proteomes" id="UP000294855"/>
    </source>
</evidence>
<dbReference type="InterPro" id="IPR051258">
    <property type="entry name" value="Diverse_Substrate_Transporter"/>
</dbReference>
<keyword evidence="9" id="KW-1185">Reference proteome</keyword>
<dbReference type="PANTHER" id="PTHR42920">
    <property type="entry name" value="OS03G0707200 PROTEIN-RELATED"/>
    <property type="match status" value="1"/>
</dbReference>
<dbReference type="OrthoDB" id="17861at2157"/>
<feature type="transmembrane region" description="Helical" evidence="6">
    <location>
        <begin position="66"/>
        <end position="85"/>
    </location>
</feature>
<comment type="caution">
    <text evidence="8">The sequence shown here is derived from an EMBL/GenBank/DDBJ whole genome shotgun (WGS) entry which is preliminary data.</text>
</comment>
<evidence type="ECO:0000256" key="1">
    <source>
        <dbReference type="ARBA" id="ARBA00004651"/>
    </source>
</evidence>
<evidence type="ECO:0000256" key="4">
    <source>
        <dbReference type="ARBA" id="ARBA00022989"/>
    </source>
</evidence>
<feature type="transmembrane region" description="Helical" evidence="6">
    <location>
        <begin position="120"/>
        <end position="137"/>
    </location>
</feature>
<dbReference type="GO" id="GO:0005886">
    <property type="term" value="C:plasma membrane"/>
    <property type="evidence" value="ECO:0007669"/>
    <property type="project" value="UniProtKB-SubCell"/>
</dbReference>
<dbReference type="PANTHER" id="PTHR42920:SF5">
    <property type="entry name" value="EAMA DOMAIN-CONTAINING PROTEIN"/>
    <property type="match status" value="1"/>
</dbReference>
<feature type="domain" description="EamA" evidence="7">
    <location>
        <begin position="6"/>
        <end position="136"/>
    </location>
</feature>
<comment type="subcellular location">
    <subcellularLocation>
        <location evidence="1">Cell membrane</location>
        <topology evidence="1">Multi-pass membrane protein</topology>
    </subcellularLocation>
</comment>
<proteinExistence type="predicted"/>
<dbReference type="InterPro" id="IPR000620">
    <property type="entry name" value="EamA_dom"/>
</dbReference>
<dbReference type="EMBL" id="SNYS01000007">
    <property type="protein sequence ID" value="TDQ69530.1"/>
    <property type="molecule type" value="Genomic_DNA"/>
</dbReference>
<name>A0A484F5B2_9EURY</name>
<feature type="transmembrane region" description="Helical" evidence="6">
    <location>
        <begin position="239"/>
        <end position="258"/>
    </location>
</feature>
<dbReference type="SUPFAM" id="SSF103481">
    <property type="entry name" value="Multidrug resistance efflux transporter EmrE"/>
    <property type="match status" value="2"/>
</dbReference>
<evidence type="ECO:0000256" key="5">
    <source>
        <dbReference type="ARBA" id="ARBA00023136"/>
    </source>
</evidence>
<sequence length="297" mass="32680">MLSRRKADFIMVIAVLFWALSYVLTRYGLTDLEVFNFMAIRMALGFLIAALLCYQTFLKINKETILAGSVLGALLFLTLIGTNYGLTMTSISNTVFLISMTAIFVPLFSTIIYKKLPERKIIVGTIGAAIGILLLTVTGIAGLGIGDALCIIAAAVYAVHIMIAKKFVSSEKIDALNLGIVQLGFAALYAGICSFLFETPSFPESPDVWFAIFFLAIFSIAFGCVAQVVVQKYTSASHVGLIFALEPIFGAIFAYFAYGEILLPLQILGGAFVFFSVIWIEWDWNDFRSKKRKTKEK</sequence>
<keyword evidence="3 6" id="KW-0812">Transmembrane</keyword>
<evidence type="ECO:0000256" key="6">
    <source>
        <dbReference type="SAM" id="Phobius"/>
    </source>
</evidence>
<reference evidence="8 9" key="1">
    <citation type="submission" date="2019-03" db="EMBL/GenBank/DDBJ databases">
        <title>Genomic Encyclopedia of Type Strains, Phase IV (KMG-IV): sequencing the most valuable type-strain genomes for metagenomic binning, comparative biology and taxonomic classification.</title>
        <authorList>
            <person name="Goeker M."/>
        </authorList>
    </citation>
    <scope>NUCLEOTIDE SEQUENCE [LARGE SCALE GENOMIC DNA]</scope>
    <source>
        <strain evidence="8 9">DSM 13328</strain>
    </source>
</reference>
<evidence type="ECO:0000256" key="3">
    <source>
        <dbReference type="ARBA" id="ARBA00022692"/>
    </source>
</evidence>
<feature type="domain" description="EamA" evidence="7">
    <location>
        <begin position="145"/>
        <end position="280"/>
    </location>
</feature>
<feature type="transmembrane region" description="Helical" evidence="6">
    <location>
        <begin position="175"/>
        <end position="197"/>
    </location>
</feature>
<feature type="transmembrane region" description="Helical" evidence="6">
    <location>
        <begin position="9"/>
        <end position="29"/>
    </location>
</feature>
<keyword evidence="4 6" id="KW-1133">Transmembrane helix</keyword>
<keyword evidence="2" id="KW-1003">Cell membrane</keyword>
<dbReference type="Pfam" id="PF00892">
    <property type="entry name" value="EamA"/>
    <property type="match status" value="2"/>
</dbReference>
<feature type="transmembrane region" description="Helical" evidence="6">
    <location>
        <begin position="91"/>
        <end position="113"/>
    </location>
</feature>
<feature type="transmembrane region" description="Helical" evidence="6">
    <location>
        <begin position="35"/>
        <end position="54"/>
    </location>
</feature>
<dbReference type="Proteomes" id="UP000294855">
    <property type="component" value="Unassembled WGS sequence"/>
</dbReference>
<evidence type="ECO:0000259" key="7">
    <source>
        <dbReference type="Pfam" id="PF00892"/>
    </source>
</evidence>
<protein>
    <submittedName>
        <fullName evidence="8">Drug/metabolite transporter (DMT)-like permease</fullName>
    </submittedName>
</protein>
<keyword evidence="5 6" id="KW-0472">Membrane</keyword>
<feature type="transmembrane region" description="Helical" evidence="6">
    <location>
        <begin position="143"/>
        <end position="163"/>
    </location>
</feature>
<feature type="transmembrane region" description="Helical" evidence="6">
    <location>
        <begin position="264"/>
        <end position="282"/>
    </location>
</feature>
<dbReference type="RefSeq" id="WP_133517321.1">
    <property type="nucleotide sequence ID" value="NZ_JAHDUW010000002.1"/>
</dbReference>
<dbReference type="AlphaFoldDB" id="A0A484F5B2"/>
<evidence type="ECO:0000256" key="2">
    <source>
        <dbReference type="ARBA" id="ARBA00022475"/>
    </source>
</evidence>